<organism evidence="1 2">
    <name type="scientific">Candidatus Sherwoodlollariibacterium unditelluris</name>
    <dbReference type="NCBI Taxonomy" id="1974757"/>
    <lineage>
        <taxon>Bacteria</taxon>
        <taxon>Pseudomonadati</taxon>
        <taxon>Candidatus Omnitrophota</taxon>
        <taxon>Candidatus Sherwoodlollariibacterium</taxon>
    </lineage>
</organism>
<comment type="caution">
    <text evidence="1">The sequence shown here is derived from an EMBL/GenBank/DDBJ whole genome shotgun (WGS) entry which is preliminary data.</text>
</comment>
<accession>A0A2G9YHA8</accession>
<reference evidence="1 2" key="1">
    <citation type="submission" date="2017-09" db="EMBL/GenBank/DDBJ databases">
        <title>Depth-based differentiation of microbial function through sediment-hosted aquifers and enrichment of novel symbionts in the deep terrestrial subsurface.</title>
        <authorList>
            <person name="Probst A.J."/>
            <person name="Ladd B."/>
            <person name="Jarett J.K."/>
            <person name="Geller-Mcgrath D.E."/>
            <person name="Sieber C.M."/>
            <person name="Emerson J.B."/>
            <person name="Anantharaman K."/>
            <person name="Thomas B.C."/>
            <person name="Malmstrom R."/>
            <person name="Stieglmeier M."/>
            <person name="Klingl A."/>
            <person name="Woyke T."/>
            <person name="Ryan C.M."/>
            <person name="Banfield J.F."/>
        </authorList>
    </citation>
    <scope>NUCLEOTIDE SEQUENCE [LARGE SCALE GENOMIC DNA]</scope>
    <source>
        <strain evidence="1">CG23_combo_of_CG06-09_8_20_14_all_41_10</strain>
    </source>
</reference>
<gene>
    <name evidence="1" type="ORF">COX41_07290</name>
</gene>
<proteinExistence type="predicted"/>
<dbReference type="Pfam" id="PF05973">
    <property type="entry name" value="Gp49"/>
    <property type="match status" value="1"/>
</dbReference>
<sequence>MLNYYENFLVYKGAHYAVYFHAETKDSSIVNEYFERCDDVAQASLLFLVKTMADIGHIYNENKFRIEDRQNKIYCFKPREERFFCFFFTGKKIIITSAYTKKKQKLDRHELKKAIQIRREYSS</sequence>
<evidence type="ECO:0008006" key="3">
    <source>
        <dbReference type="Google" id="ProtNLM"/>
    </source>
</evidence>
<dbReference type="Proteomes" id="UP000231292">
    <property type="component" value="Unassembled WGS sequence"/>
</dbReference>
<evidence type="ECO:0000313" key="2">
    <source>
        <dbReference type="Proteomes" id="UP000231292"/>
    </source>
</evidence>
<evidence type="ECO:0000313" key="1">
    <source>
        <dbReference type="EMBL" id="PIP18617.1"/>
    </source>
</evidence>
<protein>
    <recommendedName>
        <fullName evidence="3">Addiction module toxin RelE</fullName>
    </recommendedName>
</protein>
<dbReference type="AlphaFoldDB" id="A0A2G9YHA8"/>
<dbReference type="InterPro" id="IPR009241">
    <property type="entry name" value="HigB-like"/>
</dbReference>
<name>A0A2G9YHA8_9BACT</name>
<dbReference type="EMBL" id="PCRK01000186">
    <property type="protein sequence ID" value="PIP18617.1"/>
    <property type="molecule type" value="Genomic_DNA"/>
</dbReference>